<protein>
    <submittedName>
        <fullName evidence="2">Uncharacterized protein</fullName>
    </submittedName>
</protein>
<keyword evidence="3" id="KW-1185">Reference proteome</keyword>
<evidence type="ECO:0000313" key="3">
    <source>
        <dbReference type="Proteomes" id="UP000489600"/>
    </source>
</evidence>
<feature type="region of interest" description="Disordered" evidence="1">
    <location>
        <begin position="202"/>
        <end position="221"/>
    </location>
</feature>
<reference evidence="2" key="1">
    <citation type="submission" date="2019-07" db="EMBL/GenBank/DDBJ databases">
        <authorList>
            <person name="Dittberner H."/>
        </authorList>
    </citation>
    <scope>NUCLEOTIDE SEQUENCE [LARGE SCALE GENOMIC DNA]</scope>
</reference>
<feature type="compositionally biased region" description="Basic and acidic residues" evidence="1">
    <location>
        <begin position="212"/>
        <end position="221"/>
    </location>
</feature>
<dbReference type="Proteomes" id="UP000489600">
    <property type="component" value="Unassembled WGS sequence"/>
</dbReference>
<proteinExistence type="predicted"/>
<dbReference type="AlphaFoldDB" id="A0A565BGW7"/>
<dbReference type="EMBL" id="CABITT030000004">
    <property type="protein sequence ID" value="VVB00553.1"/>
    <property type="molecule type" value="Genomic_DNA"/>
</dbReference>
<accession>A0A565BGW7</accession>
<name>A0A565BGW7_9BRAS</name>
<sequence>MNGAAFSQVFQDIKKRHCRGDEYSQLRTGRIGKYNETKRFLCSVRRLLKGFGAGKTVEAIEMLSKIHEKGVVTDNMLYYTVVGYNTLMQVLAEGNMIEVFSKRVFFYLRVTMCLSSSKISCTPDMPADGLVGNLQAMLASSVARTVCSVLRRNCLHRVRSNGGVMHGMISVPRPVCAKALHLAAMEDKTKLGKPVKIMTTPSVEADQAESSAEEKLVNARD</sequence>
<evidence type="ECO:0000313" key="2">
    <source>
        <dbReference type="EMBL" id="VVB00553.1"/>
    </source>
</evidence>
<comment type="caution">
    <text evidence="2">The sequence shown here is derived from an EMBL/GenBank/DDBJ whole genome shotgun (WGS) entry which is preliminary data.</text>
</comment>
<gene>
    <name evidence="2" type="ORF">ANE_LOCUS10997</name>
</gene>
<organism evidence="2 3">
    <name type="scientific">Arabis nemorensis</name>
    <dbReference type="NCBI Taxonomy" id="586526"/>
    <lineage>
        <taxon>Eukaryota</taxon>
        <taxon>Viridiplantae</taxon>
        <taxon>Streptophyta</taxon>
        <taxon>Embryophyta</taxon>
        <taxon>Tracheophyta</taxon>
        <taxon>Spermatophyta</taxon>
        <taxon>Magnoliopsida</taxon>
        <taxon>eudicotyledons</taxon>
        <taxon>Gunneridae</taxon>
        <taxon>Pentapetalae</taxon>
        <taxon>rosids</taxon>
        <taxon>malvids</taxon>
        <taxon>Brassicales</taxon>
        <taxon>Brassicaceae</taxon>
        <taxon>Arabideae</taxon>
        <taxon>Arabis</taxon>
    </lineage>
</organism>
<evidence type="ECO:0000256" key="1">
    <source>
        <dbReference type="SAM" id="MobiDB-lite"/>
    </source>
</evidence>